<dbReference type="Gene3D" id="3.60.20.10">
    <property type="entry name" value="Glutamine Phosphoribosylpyrophosphate, subunit 1, domain 1"/>
    <property type="match status" value="1"/>
</dbReference>
<comment type="caution">
    <text evidence="7">The sequence shown here is derived from an EMBL/GenBank/DDBJ whole genome shotgun (WGS) entry which is preliminary data.</text>
</comment>
<name>A0ABD3RM70_9LAMI</name>
<dbReference type="SUPFAM" id="SSF56235">
    <property type="entry name" value="N-terminal nucleophile aminohydrolases (Ntn hydrolases)"/>
    <property type="match status" value="1"/>
</dbReference>
<dbReference type="Pfam" id="PF06911">
    <property type="entry name" value="Senescence"/>
    <property type="match status" value="1"/>
</dbReference>
<evidence type="ECO:0000256" key="1">
    <source>
        <dbReference type="ARBA" id="ARBA00004496"/>
    </source>
</evidence>
<dbReference type="EMBL" id="JBJXBP010000008">
    <property type="protein sequence ID" value="KAL3814023.1"/>
    <property type="molecule type" value="Genomic_DNA"/>
</dbReference>
<comment type="similarity">
    <text evidence="4">Belongs to the peptidase T1A family.</text>
</comment>
<dbReference type="InterPro" id="IPR029055">
    <property type="entry name" value="Ntn_hydrolases_N"/>
</dbReference>
<feature type="region of interest" description="Disordered" evidence="5">
    <location>
        <begin position="1"/>
        <end position="31"/>
    </location>
</feature>
<dbReference type="AlphaFoldDB" id="A0ABD3RM70"/>
<dbReference type="Pfam" id="PF00227">
    <property type="entry name" value="Proteasome"/>
    <property type="match status" value="1"/>
</dbReference>
<evidence type="ECO:0000313" key="7">
    <source>
        <dbReference type="EMBL" id="KAL3814023.1"/>
    </source>
</evidence>
<organism evidence="7 8">
    <name type="scientific">Penstemon smallii</name>
    <dbReference type="NCBI Taxonomy" id="265156"/>
    <lineage>
        <taxon>Eukaryota</taxon>
        <taxon>Viridiplantae</taxon>
        <taxon>Streptophyta</taxon>
        <taxon>Embryophyta</taxon>
        <taxon>Tracheophyta</taxon>
        <taxon>Spermatophyta</taxon>
        <taxon>Magnoliopsida</taxon>
        <taxon>eudicotyledons</taxon>
        <taxon>Gunneridae</taxon>
        <taxon>Pentapetalae</taxon>
        <taxon>asterids</taxon>
        <taxon>lamiids</taxon>
        <taxon>Lamiales</taxon>
        <taxon>Plantaginaceae</taxon>
        <taxon>Cheloneae</taxon>
        <taxon>Penstemon</taxon>
    </lineage>
</organism>
<evidence type="ECO:0000256" key="3">
    <source>
        <dbReference type="ARBA" id="ARBA00022942"/>
    </source>
</evidence>
<evidence type="ECO:0000256" key="2">
    <source>
        <dbReference type="ARBA" id="ARBA00022490"/>
    </source>
</evidence>
<dbReference type="InterPro" id="IPR023332">
    <property type="entry name" value="Proteasome_alpha-type"/>
</dbReference>
<dbReference type="PANTHER" id="PTHR21068:SF50">
    <property type="entry name" value="PROTEIN EARLY-RESPONSIVE TO DEHYDRATION 7, CHLOROPLASTIC-LIKE ISOFORM X1"/>
    <property type="match status" value="1"/>
</dbReference>
<feature type="compositionally biased region" description="Low complexity" evidence="5">
    <location>
        <begin position="19"/>
        <end position="31"/>
    </location>
</feature>
<evidence type="ECO:0000259" key="6">
    <source>
        <dbReference type="Pfam" id="PF06911"/>
    </source>
</evidence>
<keyword evidence="8" id="KW-1185">Reference proteome</keyword>
<dbReference type="InterPro" id="IPR009686">
    <property type="entry name" value="Senescence/spartin_C"/>
</dbReference>
<gene>
    <name evidence="7" type="ORF">ACJIZ3_015291</name>
</gene>
<reference evidence="7 8" key="1">
    <citation type="submission" date="2024-12" db="EMBL/GenBank/DDBJ databases">
        <title>The unique morphological basis and parallel evolutionary history of personate flowers in Penstemon.</title>
        <authorList>
            <person name="Depatie T.H."/>
            <person name="Wessinger C.A."/>
        </authorList>
    </citation>
    <scope>NUCLEOTIDE SEQUENCE [LARGE SCALE GENOMIC DNA]</scope>
    <source>
        <strain evidence="7">WTNN_2</strain>
        <tissue evidence="7">Leaf</tissue>
    </source>
</reference>
<dbReference type="PANTHER" id="PTHR21068">
    <property type="entry name" value="SPARTIN"/>
    <property type="match status" value="1"/>
</dbReference>
<protein>
    <recommendedName>
        <fullName evidence="6">Senescence domain-containing protein</fullName>
    </recommendedName>
</protein>
<accession>A0ABD3RM70</accession>
<comment type="subcellular location">
    <subcellularLocation>
        <location evidence="1">Cytoplasm</location>
    </subcellularLocation>
</comment>
<dbReference type="FunFam" id="3.60.20.10:FF:000004">
    <property type="entry name" value="Proteasome subunit alpha type-4"/>
    <property type="match status" value="1"/>
</dbReference>
<dbReference type="Proteomes" id="UP001634393">
    <property type="component" value="Unassembled WGS sequence"/>
</dbReference>
<dbReference type="InterPro" id="IPR045036">
    <property type="entry name" value="Spartin-like"/>
</dbReference>
<sequence>MSSNNPKKSLYPEVIQTNPESTSPFQSSSSSLYPSIEMKELAENLFPDEDPQNDAVQVQHGQNASFESSEEVLIRIPGAIVHLIDKQQSIELATGDFSIVQLKQGDNVVAALARVGEEIQWPLAKDESAVKLDESHYFFTLRVPSETSEINSDNNLNYGLTIAAKGQDGLLKELDSVLEKFSMFKVEKAAAVVEQGWLGAVAKEVSPAEMVSKKDEVEKSAAAYWTTLAPNVEDYSGSVSRMIAMGSGQVIRGILWCGDVTVDRLKWSNEFLKKRVGKGSTSDISPQALRRMKRVKQLTKMSENVATGILSGVVKVSGFFTNSVANSKVGQKFFSLLPGEIVLASLDGFNRVFDAVEVAGKNVMSTTSVVTTGLVSQRYGEPAAEVTHDGLGAAGHAIGTAWAVFKIRKALNPKSVIKPTTLAKAAAQANSAKTDRKHQIDVVLAKQKIEKWRDTIEQLRSVRKGNAAVGVRGTDTAVLAVEKKSTPKLQDSRSVRKIVNLDDHIALACAGLKADARVLINRARIECQSYKLTIEDPVTVEYITRYIAGLQQKYTQSGGVRPFGLSTLIVGFDPHTGTPSLYQTDPSGTFSAWKANATGRNSNSIREFLEKNYKETSGQETLKLAIRALLEVVESGGKNIEVAVMTKDQGLKQLEEAEIDAIVAEIEAEKAAAEAAKKAPSTTKET</sequence>
<dbReference type="PROSITE" id="PS51475">
    <property type="entry name" value="PROTEASOME_ALPHA_2"/>
    <property type="match status" value="1"/>
</dbReference>
<dbReference type="GO" id="GO:0005737">
    <property type="term" value="C:cytoplasm"/>
    <property type="evidence" value="ECO:0007669"/>
    <property type="project" value="UniProtKB-SubCell"/>
</dbReference>
<proteinExistence type="inferred from homology"/>
<dbReference type="GO" id="GO:0019773">
    <property type="term" value="C:proteasome core complex, alpha-subunit complex"/>
    <property type="evidence" value="ECO:0007669"/>
    <property type="project" value="UniProtKB-UniRule"/>
</dbReference>
<feature type="domain" description="Senescence" evidence="6">
    <location>
        <begin position="242"/>
        <end position="427"/>
    </location>
</feature>
<keyword evidence="3 4" id="KW-0647">Proteasome</keyword>
<evidence type="ECO:0000256" key="4">
    <source>
        <dbReference type="PROSITE-ProRule" id="PRU00808"/>
    </source>
</evidence>
<evidence type="ECO:0000256" key="5">
    <source>
        <dbReference type="SAM" id="MobiDB-lite"/>
    </source>
</evidence>
<keyword evidence="2" id="KW-0963">Cytoplasm</keyword>
<dbReference type="CDD" id="cd03755">
    <property type="entry name" value="proteasome_alpha_type_7"/>
    <property type="match status" value="1"/>
</dbReference>
<dbReference type="InterPro" id="IPR001353">
    <property type="entry name" value="Proteasome_sua/b"/>
</dbReference>
<evidence type="ECO:0000313" key="8">
    <source>
        <dbReference type="Proteomes" id="UP001634393"/>
    </source>
</evidence>